<evidence type="ECO:0000313" key="1">
    <source>
        <dbReference type="EMBL" id="SDU78669.1"/>
    </source>
</evidence>
<keyword evidence="2" id="KW-1185">Reference proteome</keyword>
<dbReference type="AlphaFoldDB" id="A0A1H2LCL4"/>
<gene>
    <name evidence="1" type="ORF">SAMN04488563_5834</name>
</gene>
<organism evidence="1 2">
    <name type="scientific">Jiangella alkaliphila</name>
    <dbReference type="NCBI Taxonomy" id="419479"/>
    <lineage>
        <taxon>Bacteria</taxon>
        <taxon>Bacillati</taxon>
        <taxon>Actinomycetota</taxon>
        <taxon>Actinomycetes</taxon>
        <taxon>Jiangellales</taxon>
        <taxon>Jiangellaceae</taxon>
        <taxon>Jiangella</taxon>
    </lineage>
</organism>
<accession>A0A1H2LCL4</accession>
<evidence type="ECO:0000313" key="2">
    <source>
        <dbReference type="Proteomes" id="UP000182977"/>
    </source>
</evidence>
<name>A0A1H2LCL4_9ACTN</name>
<dbReference type="EMBL" id="LT629791">
    <property type="protein sequence ID" value="SDU78669.1"/>
    <property type="molecule type" value="Genomic_DNA"/>
</dbReference>
<protein>
    <submittedName>
        <fullName evidence="1">Uncharacterized protein</fullName>
    </submittedName>
</protein>
<proteinExistence type="predicted"/>
<reference evidence="2" key="1">
    <citation type="submission" date="2016-10" db="EMBL/GenBank/DDBJ databases">
        <authorList>
            <person name="Varghese N."/>
            <person name="Submissions S."/>
        </authorList>
    </citation>
    <scope>NUCLEOTIDE SEQUENCE [LARGE SCALE GENOMIC DNA]</scope>
    <source>
        <strain evidence="2">DSM 45079</strain>
    </source>
</reference>
<dbReference type="Proteomes" id="UP000182977">
    <property type="component" value="Chromosome I"/>
</dbReference>
<dbReference type="STRING" id="419479.SAMN04488563_5834"/>
<sequence length="50" mass="5397">MTPADAPVPWAEIDAAYVRLRADPEQWSDYLAELAAWEVGGRPDPAAAGE</sequence>